<proteinExistence type="predicted"/>
<gene>
    <name evidence="4" type="ORF">D7Z54_08750</name>
</gene>
<keyword evidence="5" id="KW-1185">Reference proteome</keyword>
<dbReference type="InterPro" id="IPR001307">
    <property type="entry name" value="Thiosulphate_STrfase_CS"/>
</dbReference>
<keyword evidence="2" id="KW-0677">Repeat</keyword>
<feature type="domain" description="Rhodanese" evidence="3">
    <location>
        <begin position="164"/>
        <end position="274"/>
    </location>
</feature>
<protein>
    <submittedName>
        <fullName evidence="4">Sulfurtransferase</fullName>
    </submittedName>
</protein>
<dbReference type="Proteomes" id="UP000275076">
    <property type="component" value="Unassembled WGS sequence"/>
</dbReference>
<dbReference type="PROSITE" id="PS00380">
    <property type="entry name" value="RHODANESE_1"/>
    <property type="match status" value="1"/>
</dbReference>
<evidence type="ECO:0000256" key="2">
    <source>
        <dbReference type="ARBA" id="ARBA00022737"/>
    </source>
</evidence>
<dbReference type="SMART" id="SM00450">
    <property type="entry name" value="RHOD"/>
    <property type="match status" value="2"/>
</dbReference>
<dbReference type="PROSITE" id="PS50206">
    <property type="entry name" value="RHODANESE_3"/>
    <property type="match status" value="2"/>
</dbReference>
<evidence type="ECO:0000313" key="4">
    <source>
        <dbReference type="EMBL" id="RSL33771.1"/>
    </source>
</evidence>
<accession>A0A3R9PA26</accession>
<dbReference type="SUPFAM" id="SSF52821">
    <property type="entry name" value="Rhodanese/Cell cycle control phosphatase"/>
    <property type="match status" value="2"/>
</dbReference>
<dbReference type="PANTHER" id="PTHR11364">
    <property type="entry name" value="THIOSULFATE SULFERTANSFERASE"/>
    <property type="match status" value="1"/>
</dbReference>
<evidence type="ECO:0000313" key="5">
    <source>
        <dbReference type="Proteomes" id="UP000275076"/>
    </source>
</evidence>
<dbReference type="PANTHER" id="PTHR11364:SF27">
    <property type="entry name" value="SULFURTRANSFERASE"/>
    <property type="match status" value="1"/>
</dbReference>
<evidence type="ECO:0000259" key="3">
    <source>
        <dbReference type="PROSITE" id="PS50206"/>
    </source>
</evidence>
<keyword evidence="1 4" id="KW-0808">Transferase</keyword>
<name>A0A3R9PA26_9BACI</name>
<dbReference type="GO" id="GO:0004792">
    <property type="term" value="F:thiosulfate-cyanide sulfurtransferase activity"/>
    <property type="evidence" value="ECO:0007669"/>
    <property type="project" value="InterPro"/>
</dbReference>
<dbReference type="AlphaFoldDB" id="A0A3R9PA26"/>
<dbReference type="CDD" id="cd01448">
    <property type="entry name" value="TST_Repeat_1"/>
    <property type="match status" value="1"/>
</dbReference>
<dbReference type="FunFam" id="3.40.250.10:FF:000035">
    <property type="entry name" value="Thiosulfate sulfurtransferase"/>
    <property type="match status" value="1"/>
</dbReference>
<comment type="caution">
    <text evidence="4">The sequence shown here is derived from an EMBL/GenBank/DDBJ whole genome shotgun (WGS) entry which is preliminary data.</text>
</comment>
<dbReference type="InterPro" id="IPR045078">
    <property type="entry name" value="TST/MPST-like"/>
</dbReference>
<sequence>MKYLVTPSWLLNQLDRDNLRVVDCRFHLENPEQGRKEYRDAHIPGAVYFDLEKDMSAPVGIHGGRHPLPEIDDFADCLSEAGIDQDTTVIAYDNQGGAMAARFWWMLRYLGHQKSFILDRSFSHWKQLNYPLEQEVPSYENKKFTPQLEPNNLVHLEEVKLSLQQDGIQLIDGRDEKRYEGIEDNVDGVPGHIPGAKQYFWKDVLDENGVWKNTEELQAHFKNVADADQILSYCGSGVTACVNVLALMEAGYNSPRLYAGSWSDWISYDDLPINKV</sequence>
<dbReference type="InterPro" id="IPR001763">
    <property type="entry name" value="Rhodanese-like_dom"/>
</dbReference>
<feature type="domain" description="Rhodanese" evidence="3">
    <location>
        <begin position="15"/>
        <end position="134"/>
    </location>
</feature>
<dbReference type="InterPro" id="IPR036873">
    <property type="entry name" value="Rhodanese-like_dom_sf"/>
</dbReference>
<dbReference type="Gene3D" id="3.40.250.10">
    <property type="entry name" value="Rhodanese-like domain"/>
    <property type="match status" value="2"/>
</dbReference>
<dbReference type="RefSeq" id="WP_125555452.1">
    <property type="nucleotide sequence ID" value="NZ_RBVX01000006.1"/>
</dbReference>
<dbReference type="OrthoDB" id="9770030at2"/>
<dbReference type="EMBL" id="RBVX01000006">
    <property type="protein sequence ID" value="RSL33771.1"/>
    <property type="molecule type" value="Genomic_DNA"/>
</dbReference>
<dbReference type="CDD" id="cd01449">
    <property type="entry name" value="TST_Repeat_2"/>
    <property type="match status" value="1"/>
</dbReference>
<dbReference type="Pfam" id="PF00581">
    <property type="entry name" value="Rhodanese"/>
    <property type="match status" value="2"/>
</dbReference>
<reference evidence="4 5" key="1">
    <citation type="submission" date="2018-10" db="EMBL/GenBank/DDBJ databases">
        <title>Draft genome sequence of Bacillus salarius IM0101, isolated from a hypersaline soil in Inner Mongolia, China.</title>
        <authorList>
            <person name="Yamprayoonswat W."/>
            <person name="Boonvisut S."/>
            <person name="Jumpathong W."/>
            <person name="Sittihan S."/>
            <person name="Ruangsuj P."/>
            <person name="Wanthongcharoen S."/>
            <person name="Thongpramul N."/>
            <person name="Pimmason S."/>
            <person name="Yu B."/>
            <person name="Yasawong M."/>
        </authorList>
    </citation>
    <scope>NUCLEOTIDE SEQUENCE [LARGE SCALE GENOMIC DNA]</scope>
    <source>
        <strain evidence="4 5">IM0101</strain>
    </source>
</reference>
<organism evidence="4 5">
    <name type="scientific">Salibacterium salarium</name>
    <dbReference type="NCBI Taxonomy" id="284579"/>
    <lineage>
        <taxon>Bacteria</taxon>
        <taxon>Bacillati</taxon>
        <taxon>Bacillota</taxon>
        <taxon>Bacilli</taxon>
        <taxon>Bacillales</taxon>
        <taxon>Bacillaceae</taxon>
    </lineage>
</organism>
<evidence type="ECO:0000256" key="1">
    <source>
        <dbReference type="ARBA" id="ARBA00022679"/>
    </source>
</evidence>